<dbReference type="EC" id="2.4.2.17" evidence="5 15"/>
<accession>D0WIQ0</accession>
<dbReference type="SUPFAM" id="SSF53850">
    <property type="entry name" value="Periplasmic binding protein-like II"/>
    <property type="match status" value="1"/>
</dbReference>
<dbReference type="RefSeq" id="WP_006363002.1">
    <property type="nucleotide sequence ID" value="NZ_GG700631.1"/>
</dbReference>
<sequence>MISIALPKGRLGRAALERMGGADGACTLEGQGRRLVLEDEARNIRYFLVKPSDTAIYVEHGVADIGIAGRDVLLETRPDVYELHDLGFGRCSMAVAAPTGWHDARNAPLRIATTYPTCAREHFDRKGRQIETITLHGSVELAPLLGLSDVIVDLVETGATLRENGLEAVERIFESSARLIANKSSYLFKRSEIDAVIQGMLETPASAGIDA</sequence>
<evidence type="ECO:0000256" key="14">
    <source>
        <dbReference type="ARBA" id="ARBA00024861"/>
    </source>
</evidence>
<dbReference type="InterPro" id="IPR001348">
    <property type="entry name" value="ATP_PRibTrfase_HisG"/>
</dbReference>
<evidence type="ECO:0000313" key="18">
    <source>
        <dbReference type="Proteomes" id="UP000006001"/>
    </source>
</evidence>
<protein>
    <recommendedName>
        <fullName evidence="6 15">ATP phosphoribosyltransferase</fullName>
        <shortName evidence="15">ATP-PRT</shortName>
        <shortName evidence="15">ATP-PRTase</shortName>
        <ecNumber evidence="5 15">2.4.2.17</ecNumber>
    </recommendedName>
</protein>
<evidence type="ECO:0000256" key="6">
    <source>
        <dbReference type="ARBA" id="ARBA00020998"/>
    </source>
</evidence>
<dbReference type="PANTHER" id="PTHR21403:SF8">
    <property type="entry name" value="ATP PHOSPHORIBOSYLTRANSFERASE"/>
    <property type="match status" value="1"/>
</dbReference>
<dbReference type="EMBL" id="ACUX02000017">
    <property type="protein sequence ID" value="EEZ60649.1"/>
    <property type="molecule type" value="Genomic_DNA"/>
</dbReference>
<evidence type="ECO:0000256" key="8">
    <source>
        <dbReference type="ARBA" id="ARBA00022605"/>
    </source>
</evidence>
<evidence type="ECO:0000256" key="3">
    <source>
        <dbReference type="ARBA" id="ARBA00004667"/>
    </source>
</evidence>
<comment type="function">
    <text evidence="14 15">Catalyzes the condensation of ATP and 5-phosphoribose 1-diphosphate to form N'-(5'-phosphoribosyl)-ATP (PR-ATP). Has a crucial role in the pathway because the rate of histidine biosynthesis seems to be controlled primarily by regulation of HisG enzymatic activity.</text>
</comment>
<comment type="catalytic activity">
    <reaction evidence="1 15">
        <text>1-(5-phospho-beta-D-ribosyl)-ATP + diphosphate = 5-phospho-alpha-D-ribose 1-diphosphate + ATP</text>
        <dbReference type="Rhea" id="RHEA:18473"/>
        <dbReference type="ChEBI" id="CHEBI:30616"/>
        <dbReference type="ChEBI" id="CHEBI:33019"/>
        <dbReference type="ChEBI" id="CHEBI:58017"/>
        <dbReference type="ChEBI" id="CHEBI:73183"/>
        <dbReference type="EC" id="2.4.2.17"/>
    </reaction>
</comment>
<dbReference type="GO" id="GO:0003879">
    <property type="term" value="F:ATP phosphoribosyltransferase activity"/>
    <property type="evidence" value="ECO:0007669"/>
    <property type="project" value="UniProtKB-UniRule"/>
</dbReference>
<comment type="caution">
    <text evidence="17">The sequence shown here is derived from an EMBL/GenBank/DDBJ whole genome shotgun (WGS) entry which is preliminary data.</text>
</comment>
<dbReference type="CDD" id="cd13595">
    <property type="entry name" value="PBP2_HisGs"/>
    <property type="match status" value="1"/>
</dbReference>
<gene>
    <name evidence="15 17" type="primary">hisG</name>
    <name evidence="17" type="ORF">HMPREF0762_01725</name>
</gene>
<dbReference type="eggNOG" id="COG0040">
    <property type="taxonomic scope" value="Bacteria"/>
</dbReference>
<dbReference type="PANTHER" id="PTHR21403">
    <property type="entry name" value="ATP PHOSPHORIBOSYLTRANSFERASE ATP-PRTASE"/>
    <property type="match status" value="1"/>
</dbReference>
<dbReference type="OrthoDB" id="9801867at2"/>
<comment type="similarity">
    <text evidence="4 15">Belongs to the ATP phosphoribosyltransferase family. Short subfamily.</text>
</comment>
<keyword evidence="18" id="KW-1185">Reference proteome</keyword>
<reference evidence="17" key="1">
    <citation type="submission" date="2009-10" db="EMBL/GenBank/DDBJ databases">
        <authorList>
            <person name="Weinstock G."/>
            <person name="Sodergren E."/>
            <person name="Clifton S."/>
            <person name="Fulton L."/>
            <person name="Fulton B."/>
            <person name="Courtney L."/>
            <person name="Fronick C."/>
            <person name="Harrison M."/>
            <person name="Strong C."/>
            <person name="Farmer C."/>
            <person name="Delahaunty K."/>
            <person name="Markovic C."/>
            <person name="Hall O."/>
            <person name="Minx P."/>
            <person name="Tomlinson C."/>
            <person name="Mitreva M."/>
            <person name="Nelson J."/>
            <person name="Hou S."/>
            <person name="Wollam A."/>
            <person name="Pepin K.H."/>
            <person name="Johnson M."/>
            <person name="Bhonagiri V."/>
            <person name="Nash W.E."/>
            <person name="Warren W."/>
            <person name="Chinwalla A."/>
            <person name="Mardis E.R."/>
            <person name="Wilson R.K."/>
        </authorList>
    </citation>
    <scope>NUCLEOTIDE SEQUENCE [LARGE SCALE GENOMIC DNA]</scope>
    <source>
        <strain evidence="17">ATCC 700122</strain>
    </source>
</reference>
<evidence type="ECO:0000256" key="5">
    <source>
        <dbReference type="ARBA" id="ARBA00011946"/>
    </source>
</evidence>
<evidence type="ECO:0000256" key="4">
    <source>
        <dbReference type="ARBA" id="ARBA00009489"/>
    </source>
</evidence>
<evidence type="ECO:0000256" key="9">
    <source>
        <dbReference type="ARBA" id="ARBA00022676"/>
    </source>
</evidence>
<evidence type="ECO:0000256" key="13">
    <source>
        <dbReference type="ARBA" id="ARBA00023102"/>
    </source>
</evidence>
<organism evidence="17 18">
    <name type="scientific">Slackia exigua (strain ATCC 700122 / DSM 15923 / CIP 105133 / JCM 11022 / KCTC 5966 / S-7)</name>
    <dbReference type="NCBI Taxonomy" id="649764"/>
    <lineage>
        <taxon>Bacteria</taxon>
        <taxon>Bacillati</taxon>
        <taxon>Actinomycetota</taxon>
        <taxon>Coriobacteriia</taxon>
        <taxon>Eggerthellales</taxon>
        <taxon>Eggerthellaceae</taxon>
        <taxon>Slackia</taxon>
    </lineage>
</organism>
<comment type="subcellular location">
    <subcellularLocation>
        <location evidence="2 15">Cytoplasm</location>
    </subcellularLocation>
</comment>
<evidence type="ECO:0000256" key="10">
    <source>
        <dbReference type="ARBA" id="ARBA00022679"/>
    </source>
</evidence>
<dbReference type="InterPro" id="IPR013820">
    <property type="entry name" value="ATP_PRibTrfase_cat"/>
</dbReference>
<feature type="domain" description="ATP phosphoribosyltransferase catalytic" evidence="16">
    <location>
        <begin position="50"/>
        <end position="199"/>
    </location>
</feature>
<evidence type="ECO:0000313" key="17">
    <source>
        <dbReference type="EMBL" id="EEZ60649.1"/>
    </source>
</evidence>
<keyword evidence="10 15" id="KW-0808">Transferase</keyword>
<dbReference type="PROSITE" id="PS01316">
    <property type="entry name" value="ATP_P_PHORIBOSYLTR"/>
    <property type="match status" value="1"/>
</dbReference>
<dbReference type="FunFam" id="3.40.190.10:FF:000008">
    <property type="entry name" value="ATP phosphoribosyltransferase"/>
    <property type="match status" value="1"/>
</dbReference>
<evidence type="ECO:0000256" key="11">
    <source>
        <dbReference type="ARBA" id="ARBA00022741"/>
    </source>
</evidence>
<keyword evidence="12 15" id="KW-0067">ATP-binding</keyword>
<dbReference type="Proteomes" id="UP000006001">
    <property type="component" value="Unassembled WGS sequence"/>
</dbReference>
<comment type="pathway">
    <text evidence="3 15">Amino-acid biosynthesis; L-histidine biosynthesis; L-histidine from 5-phospho-alpha-D-ribose 1-diphosphate: step 1/9.</text>
</comment>
<keyword evidence="8 15" id="KW-0028">Amino-acid biosynthesis</keyword>
<keyword evidence="11 15" id="KW-0547">Nucleotide-binding</keyword>
<dbReference type="STRING" id="649764.HMPREF0762_01725"/>
<dbReference type="HAMAP" id="MF_01018">
    <property type="entry name" value="HisG_Short"/>
    <property type="match status" value="1"/>
</dbReference>
<dbReference type="AlphaFoldDB" id="D0WIQ0"/>
<evidence type="ECO:0000259" key="16">
    <source>
        <dbReference type="Pfam" id="PF01634"/>
    </source>
</evidence>
<dbReference type="GeneID" id="85008198"/>
<comment type="subunit">
    <text evidence="15">Heteromultimer composed of HisG and HisZ subunits.</text>
</comment>
<dbReference type="Gene3D" id="3.40.190.10">
    <property type="entry name" value="Periplasmic binding protein-like II"/>
    <property type="match status" value="2"/>
</dbReference>
<evidence type="ECO:0000256" key="2">
    <source>
        <dbReference type="ARBA" id="ARBA00004496"/>
    </source>
</evidence>
<dbReference type="InterPro" id="IPR024893">
    <property type="entry name" value="ATP_PRibTrfase_HisG_short"/>
</dbReference>
<evidence type="ECO:0000256" key="1">
    <source>
        <dbReference type="ARBA" id="ARBA00000915"/>
    </source>
</evidence>
<comment type="domain">
    <text evidence="15">Lacks the C-terminal regulatory region which is replaced by HisZ.</text>
</comment>
<dbReference type="GO" id="GO:0000105">
    <property type="term" value="P:L-histidine biosynthetic process"/>
    <property type="evidence" value="ECO:0007669"/>
    <property type="project" value="UniProtKB-UniRule"/>
</dbReference>
<dbReference type="Pfam" id="PF01634">
    <property type="entry name" value="HisG"/>
    <property type="match status" value="1"/>
</dbReference>
<dbReference type="GO" id="GO:0005524">
    <property type="term" value="F:ATP binding"/>
    <property type="evidence" value="ECO:0007669"/>
    <property type="project" value="UniProtKB-KW"/>
</dbReference>
<evidence type="ECO:0000256" key="7">
    <source>
        <dbReference type="ARBA" id="ARBA00022490"/>
    </source>
</evidence>
<dbReference type="GO" id="GO:0005737">
    <property type="term" value="C:cytoplasm"/>
    <property type="evidence" value="ECO:0007669"/>
    <property type="project" value="UniProtKB-SubCell"/>
</dbReference>
<dbReference type="NCBIfam" id="TIGR00070">
    <property type="entry name" value="hisG"/>
    <property type="match status" value="1"/>
</dbReference>
<evidence type="ECO:0000256" key="15">
    <source>
        <dbReference type="HAMAP-Rule" id="MF_01018"/>
    </source>
</evidence>
<dbReference type="UniPathway" id="UPA00031">
    <property type="reaction ID" value="UER00006"/>
</dbReference>
<keyword evidence="7 15" id="KW-0963">Cytoplasm</keyword>
<keyword evidence="13 15" id="KW-0368">Histidine biosynthesis</keyword>
<name>D0WIQ0_SLAES</name>
<dbReference type="InterPro" id="IPR018198">
    <property type="entry name" value="ATP_PRibTrfase_CS"/>
</dbReference>
<evidence type="ECO:0000256" key="12">
    <source>
        <dbReference type="ARBA" id="ARBA00022840"/>
    </source>
</evidence>
<keyword evidence="9 15" id="KW-0328">Glycosyltransferase</keyword>
<dbReference type="HOGENOM" id="CLU_038115_2_0_11"/>
<proteinExistence type="inferred from homology"/>